<sequence length="104" mass="11320">MMERDIRAVLDGLGLLVQDSKDAGKLQAMRNYAAVMALCADLRRLAEEYNGTRNITMVISELENHMAAVAGLFPTWDLPKDQHLVGAHSAIAKLAMGTCFGQST</sequence>
<reference evidence="1 2" key="1">
    <citation type="submission" date="2017-03" db="EMBL/GenBank/DDBJ databases">
        <title>Genome sequence of Paracoccus contaminans isolated from a water microcosm.</title>
        <authorList>
            <person name="Aurass P."/>
            <person name="Karste S."/>
            <person name="Trost E."/>
            <person name="Glaeser S.P."/>
            <person name="Kaempfer P."/>
            <person name="Flieger A."/>
        </authorList>
    </citation>
    <scope>NUCLEOTIDE SEQUENCE [LARGE SCALE GENOMIC DNA]</scope>
    <source>
        <strain evidence="2">RKI 16-01929T\LMG 29738T\CCM 8701T\CIP 111112T</strain>
    </source>
</reference>
<keyword evidence="2" id="KW-1185">Reference proteome</keyword>
<proteinExistence type="predicted"/>
<accession>A0A1W6CW79</accession>
<name>A0A1W6CW79_9RHOB</name>
<dbReference type="AlphaFoldDB" id="A0A1W6CW79"/>
<dbReference type="KEGG" id="pcon:B0A89_05220"/>
<dbReference type="Proteomes" id="UP000193017">
    <property type="component" value="Chromosome"/>
</dbReference>
<dbReference type="OrthoDB" id="7856363at2"/>
<evidence type="ECO:0000313" key="2">
    <source>
        <dbReference type="Proteomes" id="UP000193017"/>
    </source>
</evidence>
<protein>
    <submittedName>
        <fullName evidence="1">Uncharacterized protein</fullName>
    </submittedName>
</protein>
<organism evidence="1 2">
    <name type="scientific">Paracoccus contaminans</name>
    <dbReference type="NCBI Taxonomy" id="1945662"/>
    <lineage>
        <taxon>Bacteria</taxon>
        <taxon>Pseudomonadati</taxon>
        <taxon>Pseudomonadota</taxon>
        <taxon>Alphaproteobacteria</taxon>
        <taxon>Rhodobacterales</taxon>
        <taxon>Paracoccaceae</taxon>
        <taxon>Paracoccus</taxon>
    </lineage>
</organism>
<dbReference type="EMBL" id="CP020612">
    <property type="protein sequence ID" value="ARJ69114.1"/>
    <property type="molecule type" value="Genomic_DNA"/>
</dbReference>
<gene>
    <name evidence="1" type="ORF">B0A89_05220</name>
</gene>
<evidence type="ECO:0000313" key="1">
    <source>
        <dbReference type="EMBL" id="ARJ69114.1"/>
    </source>
</evidence>
<dbReference type="RefSeq" id="WP_085377231.1">
    <property type="nucleotide sequence ID" value="NZ_CP020612.1"/>
</dbReference>
<dbReference type="STRING" id="1945662.B0A89_05220"/>